<evidence type="ECO:0000256" key="6">
    <source>
        <dbReference type="ARBA" id="ARBA00023004"/>
    </source>
</evidence>
<dbReference type="RefSeq" id="WP_030004088.1">
    <property type="nucleotide sequence ID" value="NC_022549.1"/>
</dbReference>
<keyword evidence="4 8" id="KW-0677">Repeat</keyword>
<keyword evidence="2 8" id="KW-0004">4Fe-4S</keyword>
<evidence type="ECO:0000256" key="7">
    <source>
        <dbReference type="ARBA" id="ARBA00023014"/>
    </source>
</evidence>
<keyword evidence="3 8" id="KW-0479">Metal-binding</keyword>
<dbReference type="PROSITE" id="PS51379">
    <property type="entry name" value="4FE4S_FER_2"/>
    <property type="match status" value="2"/>
</dbReference>
<keyword evidence="6 8" id="KW-0408">Iron</keyword>
<keyword evidence="8" id="KW-1003">Cell membrane</keyword>
<reference evidence="10 11" key="1">
    <citation type="journal article" date="2013" name="J. Mol. Microbiol. Biotechnol.">
        <title>Analysis of the Complete Genomes of Acholeplasma brassicae , A. palmae and A. laidlawii and Their Comparison to the Obligate Parasites from ' Candidatus Phytoplasma'.</title>
        <authorList>
            <person name="Kube M."/>
            <person name="Siewert C."/>
            <person name="Migdoll A.M."/>
            <person name="Duduk B."/>
            <person name="Holz S."/>
            <person name="Rabus R."/>
            <person name="Seemuller E."/>
            <person name="Mitrovic J."/>
            <person name="Muller I."/>
            <person name="Buttner C."/>
            <person name="Reinhardt R."/>
        </authorList>
    </citation>
    <scope>NUCLEOTIDE SEQUENCE [LARGE SCALE GENOMIC DNA]</scope>
    <source>
        <strain evidence="11">0502</strain>
    </source>
</reference>
<dbReference type="InterPro" id="IPR037225">
    <property type="entry name" value="Nuo51_FMN-bd_sf"/>
</dbReference>
<dbReference type="Gene3D" id="3.40.50.11540">
    <property type="entry name" value="NADH-ubiquinone oxidoreductase 51kDa subunit"/>
    <property type="match status" value="1"/>
</dbReference>
<dbReference type="GO" id="GO:0051539">
    <property type="term" value="F:4 iron, 4 sulfur cluster binding"/>
    <property type="evidence" value="ECO:0007669"/>
    <property type="project" value="UniProtKB-KW"/>
</dbReference>
<feature type="domain" description="4Fe-4S ferredoxin-type" evidence="9">
    <location>
        <begin position="395"/>
        <end position="423"/>
    </location>
</feature>
<feature type="binding site" evidence="8">
    <location>
        <position position="368"/>
    </location>
    <ligand>
        <name>[4Fe-4S] cluster</name>
        <dbReference type="ChEBI" id="CHEBI:49883"/>
        <label>1</label>
    </ligand>
</feature>
<dbReference type="OrthoDB" id="9767754at2"/>
<dbReference type="InterPro" id="IPR026902">
    <property type="entry name" value="RnfC_N"/>
</dbReference>
<keyword evidence="8" id="KW-1278">Translocase</keyword>
<dbReference type="Pfam" id="PF13375">
    <property type="entry name" value="RnfC_N"/>
    <property type="match status" value="1"/>
</dbReference>
<dbReference type="Gene3D" id="3.30.70.20">
    <property type="match status" value="1"/>
</dbReference>
<dbReference type="HOGENOM" id="CLU_010808_6_0_14"/>
<dbReference type="STRING" id="61635.BN85302050"/>
<dbReference type="InterPro" id="IPR017900">
    <property type="entry name" value="4Fe4S_Fe_S_CS"/>
</dbReference>
<dbReference type="InterPro" id="IPR019554">
    <property type="entry name" value="Soluble_ligand-bd"/>
</dbReference>
<comment type="similarity">
    <text evidence="8">Belongs to the 4Fe4S bacterial-type ferredoxin family. RnfC subfamily.</text>
</comment>
<dbReference type="PANTHER" id="PTHR43034">
    <property type="entry name" value="ION-TRANSLOCATING OXIDOREDUCTASE COMPLEX SUBUNIT C"/>
    <property type="match status" value="1"/>
</dbReference>
<dbReference type="Proteomes" id="UP000032737">
    <property type="component" value="Chromosome"/>
</dbReference>
<dbReference type="GO" id="GO:0022900">
    <property type="term" value="P:electron transport chain"/>
    <property type="evidence" value="ECO:0007669"/>
    <property type="project" value="UniProtKB-UniRule"/>
</dbReference>
<proteinExistence type="inferred from homology"/>
<dbReference type="PANTHER" id="PTHR43034:SF2">
    <property type="entry name" value="ION-TRANSLOCATING OXIDOREDUCTASE COMPLEX SUBUNIT C"/>
    <property type="match status" value="1"/>
</dbReference>
<comment type="subcellular location">
    <subcellularLocation>
        <location evidence="8">Cell membrane</location>
        <topology evidence="8">Peripheral membrane protein</topology>
    </subcellularLocation>
</comment>
<keyword evidence="5 8" id="KW-0249">Electron transport</keyword>
<feature type="binding site" evidence="8">
    <location>
        <position position="371"/>
    </location>
    <ligand>
        <name>[4Fe-4S] cluster</name>
        <dbReference type="ChEBI" id="CHEBI:49883"/>
        <label>1</label>
    </ligand>
</feature>
<dbReference type="InterPro" id="IPR010208">
    <property type="entry name" value="Ion_transpt_RnfC/RsxC"/>
</dbReference>
<keyword evidence="7 8" id="KW-0411">Iron-sulfur</keyword>
<organism evidence="10 11">
    <name type="scientific">Acholeplasma brassicae</name>
    <dbReference type="NCBI Taxonomy" id="61635"/>
    <lineage>
        <taxon>Bacteria</taxon>
        <taxon>Bacillati</taxon>
        <taxon>Mycoplasmatota</taxon>
        <taxon>Mollicutes</taxon>
        <taxon>Acholeplasmatales</taxon>
        <taxon>Acholeplasmataceae</taxon>
        <taxon>Acholeplasma</taxon>
    </lineage>
</organism>
<sequence length="433" mass="48025">MIEKTKCLPDGKHERKSQEVIHYLEADFLYYPTTDLRCPAGESCVIDGQYVKVGELIGTRKGAFFEQPIHSTVSGYVVGTEKKIHSSGQTVDCMIVQNDKKYVLHESCVPRTDEDIEQLSKEDYIKIIKDSGLSGLGGSGFPTYVKLQTKETIHTVVANGVECEPHLISDYKLILDKAKEIVEGLTLSMRALGATKGVIAVKAKYPELAGVFESQFAEFSKFDLEVKRVGNYYPAGWEVETIKSSTGISVPPGELTAKYGVVVFNVATLYGMYRAIRRNIPITERFFSISGDGIKESKNFRVRIGTPVRDLIEMCGGYTENDKPKAVIVGGPMMGNSLQNDDLIVTKTCTSLIVFDENVVESEPCIHCASCVYSCPVNIQPVQIMNAYKERDKEAVEALGVNKCIECGLCSFTCPSKIHLTETMRQAKRFIRK</sequence>
<dbReference type="EC" id="7.-.-.-" evidence="8"/>
<feature type="binding site" evidence="8">
    <location>
        <position position="375"/>
    </location>
    <ligand>
        <name>[4Fe-4S] cluster</name>
        <dbReference type="ChEBI" id="CHEBI:49883"/>
        <label>2</label>
    </ligand>
</feature>
<name>U4KME5_9MOLU</name>
<dbReference type="GO" id="GO:0005886">
    <property type="term" value="C:plasma membrane"/>
    <property type="evidence" value="ECO:0007669"/>
    <property type="project" value="UniProtKB-SubCell"/>
</dbReference>
<evidence type="ECO:0000256" key="5">
    <source>
        <dbReference type="ARBA" id="ARBA00022982"/>
    </source>
</evidence>
<evidence type="ECO:0000256" key="2">
    <source>
        <dbReference type="ARBA" id="ARBA00022485"/>
    </source>
</evidence>
<evidence type="ECO:0000259" key="9">
    <source>
        <dbReference type="PROSITE" id="PS51379"/>
    </source>
</evidence>
<evidence type="ECO:0000256" key="8">
    <source>
        <dbReference type="HAMAP-Rule" id="MF_00461"/>
    </source>
</evidence>
<feature type="binding site" evidence="8">
    <location>
        <position position="407"/>
    </location>
    <ligand>
        <name>[4Fe-4S] cluster</name>
        <dbReference type="ChEBI" id="CHEBI:49883"/>
        <label>2</label>
    </ligand>
</feature>
<dbReference type="SUPFAM" id="SSF46548">
    <property type="entry name" value="alpha-helical ferredoxin"/>
    <property type="match status" value="1"/>
</dbReference>
<feature type="binding site" evidence="8">
    <location>
        <position position="365"/>
    </location>
    <ligand>
        <name>[4Fe-4S] cluster</name>
        <dbReference type="ChEBI" id="CHEBI:49883"/>
        <label>1</label>
    </ligand>
</feature>
<feature type="binding site" evidence="8">
    <location>
        <position position="410"/>
    </location>
    <ligand>
        <name>[4Fe-4S] cluster</name>
        <dbReference type="ChEBI" id="CHEBI:49883"/>
        <label>2</label>
    </ligand>
</feature>
<dbReference type="Pfam" id="PF01512">
    <property type="entry name" value="Complex1_51K"/>
    <property type="match status" value="1"/>
</dbReference>
<protein>
    <recommendedName>
        <fullName evidence="8">Ion-translocating oxidoreductase complex subunit C</fullName>
        <ecNumber evidence="8">7.-.-.-</ecNumber>
    </recommendedName>
    <alternativeName>
        <fullName evidence="8">Rnf electron transport complex subunit C</fullName>
    </alternativeName>
</protein>
<dbReference type="KEGG" id="abra:BN85302050"/>
<keyword evidence="1 8" id="KW-0813">Transport</keyword>
<dbReference type="SUPFAM" id="SSF142984">
    <property type="entry name" value="Nqo1 middle domain-like"/>
    <property type="match status" value="1"/>
</dbReference>
<dbReference type="GO" id="GO:0046872">
    <property type="term" value="F:metal ion binding"/>
    <property type="evidence" value="ECO:0007669"/>
    <property type="project" value="UniProtKB-KW"/>
</dbReference>
<feature type="binding site" evidence="8">
    <location>
        <position position="414"/>
    </location>
    <ligand>
        <name>[4Fe-4S] cluster</name>
        <dbReference type="ChEBI" id="CHEBI:49883"/>
        <label>1</label>
    </ligand>
</feature>
<evidence type="ECO:0000256" key="4">
    <source>
        <dbReference type="ARBA" id="ARBA00022737"/>
    </source>
</evidence>
<evidence type="ECO:0000256" key="3">
    <source>
        <dbReference type="ARBA" id="ARBA00022723"/>
    </source>
</evidence>
<dbReference type="InterPro" id="IPR017896">
    <property type="entry name" value="4Fe4S_Fe-S-bd"/>
</dbReference>
<gene>
    <name evidence="8 10" type="primary">rnfC</name>
    <name evidence="10" type="ORF">BN85302050</name>
</gene>
<feature type="binding site" evidence="8">
    <location>
        <position position="404"/>
    </location>
    <ligand>
        <name>[4Fe-4S] cluster</name>
        <dbReference type="ChEBI" id="CHEBI:49883"/>
        <label>2</label>
    </ligand>
</feature>
<dbReference type="HAMAP" id="MF_00461">
    <property type="entry name" value="RsxC_RnfC"/>
    <property type="match status" value="1"/>
</dbReference>
<dbReference type="InterPro" id="IPR011538">
    <property type="entry name" value="Nuo51_FMN-bd"/>
</dbReference>
<accession>U4KME5</accession>
<evidence type="ECO:0000256" key="1">
    <source>
        <dbReference type="ARBA" id="ARBA00022448"/>
    </source>
</evidence>
<dbReference type="GO" id="GO:0009055">
    <property type="term" value="F:electron transfer activity"/>
    <property type="evidence" value="ECO:0007669"/>
    <property type="project" value="InterPro"/>
</dbReference>
<feature type="domain" description="4Fe-4S ferredoxin-type" evidence="9">
    <location>
        <begin position="356"/>
        <end position="385"/>
    </location>
</feature>
<dbReference type="SUPFAM" id="SSF142019">
    <property type="entry name" value="Nqo1 FMN-binding domain-like"/>
    <property type="match status" value="1"/>
</dbReference>
<dbReference type="Gene3D" id="3.10.20.600">
    <property type="match status" value="1"/>
</dbReference>
<dbReference type="NCBIfam" id="TIGR01945">
    <property type="entry name" value="rnfC"/>
    <property type="match status" value="1"/>
</dbReference>
<evidence type="ECO:0000313" key="11">
    <source>
        <dbReference type="Proteomes" id="UP000032737"/>
    </source>
</evidence>
<dbReference type="Pfam" id="PF10531">
    <property type="entry name" value="SLBB"/>
    <property type="match status" value="1"/>
</dbReference>
<keyword evidence="8" id="KW-0472">Membrane</keyword>
<comment type="cofactor">
    <cofactor evidence="8">
        <name>[4Fe-4S] cluster</name>
        <dbReference type="ChEBI" id="CHEBI:49883"/>
    </cofactor>
    <text evidence="8">Binds 2 [4Fe-4S] clusters per subunit.</text>
</comment>
<keyword evidence="11" id="KW-1185">Reference proteome</keyword>
<comment type="function">
    <text evidence="8">Part of a membrane-bound complex that couples electron transfer with translocation of ions across the membrane.</text>
</comment>
<comment type="subunit">
    <text evidence="8">The complex is composed of six subunits: RnfA, RnfB, RnfC, RnfD, RnfE and RnfG.</text>
</comment>
<dbReference type="PROSITE" id="PS00198">
    <property type="entry name" value="4FE4S_FER_1"/>
    <property type="match status" value="1"/>
</dbReference>
<dbReference type="EMBL" id="FO681348">
    <property type="protein sequence ID" value="CCV65226.1"/>
    <property type="molecule type" value="Genomic_DNA"/>
</dbReference>
<dbReference type="Pfam" id="PF13237">
    <property type="entry name" value="Fer4_10"/>
    <property type="match status" value="1"/>
</dbReference>
<evidence type="ECO:0000313" key="10">
    <source>
        <dbReference type="EMBL" id="CCV65226.1"/>
    </source>
</evidence>
<dbReference type="AlphaFoldDB" id="U4KME5"/>